<sequence length="153" mass="16744">MRSIHPEAKFLLVGWIDDNPDAIKKSELDSWVENGTLEFLGKLSDVRPAIAQSSVYVLPSYREGTPRTVLEAMAMGRAVITTDAPGCRETVVDGDNGFLVPVQNAPALADAMISMIESPLRVVAMGKRSREIAEEKYDVHKVNAVMLKEMGIS</sequence>
<evidence type="ECO:0000313" key="2">
    <source>
        <dbReference type="Proteomes" id="UP000029444"/>
    </source>
</evidence>
<name>A0A095SGK8_9GAMM</name>
<dbReference type="Proteomes" id="UP000029444">
    <property type="component" value="Unassembled WGS sequence"/>
</dbReference>
<reference evidence="1 2" key="1">
    <citation type="submission" date="2012-09" db="EMBL/GenBank/DDBJ databases">
        <title>Genome Sequence of alkane-degrading Bacterium Alcanivorax sp. 19-m-6.</title>
        <authorList>
            <person name="Lai Q."/>
            <person name="Shao Z."/>
        </authorList>
    </citation>
    <scope>NUCLEOTIDE SEQUENCE [LARGE SCALE GENOMIC DNA]</scope>
    <source>
        <strain evidence="1 2">19-m-6</strain>
    </source>
</reference>
<keyword evidence="1" id="KW-0808">Transferase</keyword>
<keyword evidence="2" id="KW-1185">Reference proteome</keyword>
<dbReference type="GO" id="GO:0016757">
    <property type="term" value="F:glycosyltransferase activity"/>
    <property type="evidence" value="ECO:0007669"/>
    <property type="project" value="TreeGrafter"/>
</dbReference>
<dbReference type="AlphaFoldDB" id="A0A095SGK8"/>
<protein>
    <submittedName>
        <fullName evidence="1">Glycosyl transferase family protein</fullName>
    </submittedName>
</protein>
<dbReference type="STRING" id="1177154.Y5S_03288"/>
<organism evidence="1 2">
    <name type="scientific">Alcanivorax nanhaiticus</name>
    <dbReference type="NCBI Taxonomy" id="1177154"/>
    <lineage>
        <taxon>Bacteria</taxon>
        <taxon>Pseudomonadati</taxon>
        <taxon>Pseudomonadota</taxon>
        <taxon>Gammaproteobacteria</taxon>
        <taxon>Oceanospirillales</taxon>
        <taxon>Alcanivoracaceae</taxon>
        <taxon>Alcanivorax</taxon>
    </lineage>
</organism>
<gene>
    <name evidence="1" type="ORF">Y5S_03288</name>
</gene>
<dbReference type="Gene3D" id="3.40.50.2000">
    <property type="entry name" value="Glycogen Phosphorylase B"/>
    <property type="match status" value="1"/>
</dbReference>
<dbReference type="PANTHER" id="PTHR12526:SF638">
    <property type="entry name" value="SPORE COAT PROTEIN SA"/>
    <property type="match status" value="1"/>
</dbReference>
<proteinExistence type="predicted"/>
<comment type="caution">
    <text evidence="1">The sequence shown here is derived from an EMBL/GenBank/DDBJ whole genome shotgun (WGS) entry which is preliminary data.</text>
</comment>
<dbReference type="SUPFAM" id="SSF53756">
    <property type="entry name" value="UDP-Glycosyltransferase/glycogen phosphorylase"/>
    <property type="match status" value="1"/>
</dbReference>
<dbReference type="PANTHER" id="PTHR12526">
    <property type="entry name" value="GLYCOSYLTRANSFERASE"/>
    <property type="match status" value="1"/>
</dbReference>
<dbReference type="PATRIC" id="fig|1177154.3.peg.3329"/>
<dbReference type="eggNOG" id="COG0438">
    <property type="taxonomic scope" value="Bacteria"/>
</dbReference>
<dbReference type="EMBL" id="ARXV01000017">
    <property type="protein sequence ID" value="KGD63479.1"/>
    <property type="molecule type" value="Genomic_DNA"/>
</dbReference>
<dbReference type="Pfam" id="PF13692">
    <property type="entry name" value="Glyco_trans_1_4"/>
    <property type="match status" value="1"/>
</dbReference>
<evidence type="ECO:0000313" key="1">
    <source>
        <dbReference type="EMBL" id="KGD63479.1"/>
    </source>
</evidence>
<accession>A0A095SGK8</accession>